<dbReference type="InterPro" id="IPR013785">
    <property type="entry name" value="Aldolase_TIM"/>
</dbReference>
<dbReference type="PANTHER" id="PTHR10578">
    <property type="entry name" value="S -2-HYDROXY-ACID OXIDASE-RELATED"/>
    <property type="match status" value="1"/>
</dbReference>
<dbReference type="Pfam" id="PF01070">
    <property type="entry name" value="FMN_dh"/>
    <property type="match status" value="2"/>
</dbReference>
<sequence length="331" mass="36617">MAAKPQLYSIDDFEQYAAEYLPKTVRDYFNGGALDSVTLNANRAAYSKWYIRPRVLRDVSKLKPQRRVFHDGHEIRFPCCVAPAAMQKMAHPDGEEATARGCGAYGTAMGLSSFSTTSLEDAKKQADAARHASGKTGDSECVMQMYLFENRATTDDLVWRAEKAGYKAIVLTVDTPYFGRRLTEIRNRFKLPSHLKMANFPESLGVKTGSHHRTEELSKGGSSTTTTSSTPANKNDPSLTWDVIPYLKSMTKLPIWLKGILTPEDALLASASYMVWIGRPALWAIAYDGEAGLVSALHILEDEFRACMALAGCSTLDELTPDLLMRVDSKL</sequence>
<proteinExistence type="inferred from homology"/>
<feature type="domain" description="FMN hydroxy acid dehydrogenase" evidence="5">
    <location>
        <begin position="2"/>
        <end position="331"/>
    </location>
</feature>
<name>A0ABP0C183_9PEZI</name>
<comment type="cofactor">
    <cofactor evidence="1">
        <name>FMN</name>
        <dbReference type="ChEBI" id="CHEBI:58210"/>
    </cofactor>
</comment>
<dbReference type="EMBL" id="CAWUHD010000061">
    <property type="protein sequence ID" value="CAK7225573.1"/>
    <property type="molecule type" value="Genomic_DNA"/>
</dbReference>
<dbReference type="PIRSF" id="PIRSF000138">
    <property type="entry name" value="Al-hdrx_acd_dh"/>
    <property type="match status" value="1"/>
</dbReference>
<feature type="region of interest" description="Disordered" evidence="4">
    <location>
        <begin position="204"/>
        <end position="234"/>
    </location>
</feature>
<dbReference type="PANTHER" id="PTHR10578:SF149">
    <property type="entry name" value="2-HYDROXYACID OXIDASE 2"/>
    <property type="match status" value="1"/>
</dbReference>
<dbReference type="EC" id="1.1.3.15" evidence="6"/>
<evidence type="ECO:0000313" key="6">
    <source>
        <dbReference type="EMBL" id="CAK7225573.1"/>
    </source>
</evidence>
<evidence type="ECO:0000256" key="2">
    <source>
        <dbReference type="ARBA" id="ARBA00023002"/>
    </source>
</evidence>
<dbReference type="Gene3D" id="3.20.20.70">
    <property type="entry name" value="Aldolase class I"/>
    <property type="match status" value="2"/>
</dbReference>
<dbReference type="InterPro" id="IPR000262">
    <property type="entry name" value="FMN-dep_DH"/>
</dbReference>
<gene>
    <name evidence="6" type="primary">HAO1</name>
    <name evidence="6" type="ORF">SEUCBS140593_005946</name>
</gene>
<dbReference type="Proteomes" id="UP001642482">
    <property type="component" value="Unassembled WGS sequence"/>
</dbReference>
<dbReference type="PROSITE" id="PS51349">
    <property type="entry name" value="FMN_HYDROXY_ACID_DH_2"/>
    <property type="match status" value="1"/>
</dbReference>
<dbReference type="InterPro" id="IPR037396">
    <property type="entry name" value="FMN_HAD"/>
</dbReference>
<comment type="caution">
    <text evidence="6">The sequence shown here is derived from an EMBL/GenBank/DDBJ whole genome shotgun (WGS) entry which is preliminary data.</text>
</comment>
<comment type="similarity">
    <text evidence="3">Belongs to the FMN-dependent alpha-hydroxy acid dehydrogenase family.</text>
</comment>
<dbReference type="GO" id="GO:0003973">
    <property type="term" value="F:(S)-2-hydroxy-acid oxidase activity"/>
    <property type="evidence" value="ECO:0007669"/>
    <property type="project" value="UniProtKB-EC"/>
</dbReference>
<organism evidence="6 7">
    <name type="scientific">Sporothrix eucalyptigena</name>
    <dbReference type="NCBI Taxonomy" id="1812306"/>
    <lineage>
        <taxon>Eukaryota</taxon>
        <taxon>Fungi</taxon>
        <taxon>Dikarya</taxon>
        <taxon>Ascomycota</taxon>
        <taxon>Pezizomycotina</taxon>
        <taxon>Sordariomycetes</taxon>
        <taxon>Sordariomycetidae</taxon>
        <taxon>Ophiostomatales</taxon>
        <taxon>Ophiostomataceae</taxon>
        <taxon>Sporothrix</taxon>
    </lineage>
</organism>
<dbReference type="SUPFAM" id="SSF51395">
    <property type="entry name" value="FMN-linked oxidoreductases"/>
    <property type="match status" value="1"/>
</dbReference>
<evidence type="ECO:0000259" key="5">
    <source>
        <dbReference type="PROSITE" id="PS51349"/>
    </source>
</evidence>
<keyword evidence="7" id="KW-1185">Reference proteome</keyword>
<evidence type="ECO:0000256" key="3">
    <source>
        <dbReference type="ARBA" id="ARBA00024042"/>
    </source>
</evidence>
<dbReference type="InterPro" id="IPR012133">
    <property type="entry name" value="Alpha-hydoxy_acid_DH_FMN"/>
</dbReference>
<evidence type="ECO:0000313" key="7">
    <source>
        <dbReference type="Proteomes" id="UP001642482"/>
    </source>
</evidence>
<dbReference type="CDD" id="cd02809">
    <property type="entry name" value="alpha_hydroxyacid_oxid_FMN"/>
    <property type="match status" value="1"/>
</dbReference>
<evidence type="ECO:0000256" key="4">
    <source>
        <dbReference type="SAM" id="MobiDB-lite"/>
    </source>
</evidence>
<keyword evidence="2 6" id="KW-0560">Oxidoreductase</keyword>
<evidence type="ECO:0000256" key="1">
    <source>
        <dbReference type="ARBA" id="ARBA00001917"/>
    </source>
</evidence>
<protein>
    <submittedName>
        <fullName evidence="6">Hydroxyacid oxidase 1</fullName>
        <ecNumber evidence="6">1.1.3.15</ecNumber>
    </submittedName>
</protein>
<accession>A0ABP0C183</accession>
<reference evidence="6 7" key="1">
    <citation type="submission" date="2024-01" db="EMBL/GenBank/DDBJ databases">
        <authorList>
            <person name="Allen C."/>
            <person name="Tagirdzhanova G."/>
        </authorList>
    </citation>
    <scope>NUCLEOTIDE SEQUENCE [LARGE SCALE GENOMIC DNA]</scope>
</reference>